<dbReference type="GO" id="GO:0032007">
    <property type="term" value="P:negative regulation of TOR signaling"/>
    <property type="evidence" value="ECO:0007669"/>
    <property type="project" value="TreeGrafter"/>
</dbReference>
<dbReference type="GO" id="GO:0031410">
    <property type="term" value="C:cytoplasmic vesicle"/>
    <property type="evidence" value="ECO:0007669"/>
    <property type="project" value="UniProtKB-SubCell"/>
</dbReference>
<dbReference type="EMBL" id="OC319691">
    <property type="protein sequence ID" value="CAD7406065.1"/>
    <property type="molecule type" value="Genomic_DNA"/>
</dbReference>
<accession>A0A7R9D0U5</accession>
<reference evidence="7" key="1">
    <citation type="submission" date="2020-11" db="EMBL/GenBank/DDBJ databases">
        <authorList>
            <person name="Tran Van P."/>
        </authorList>
    </citation>
    <scope>NUCLEOTIDE SEQUENCE</scope>
</reference>
<dbReference type="InterPro" id="IPR043039">
    <property type="entry name" value="TBC1D7_dom2"/>
</dbReference>
<keyword evidence="4" id="KW-0963">Cytoplasm</keyword>
<protein>
    <submittedName>
        <fullName evidence="7">Uncharacterized protein</fullName>
    </submittedName>
</protein>
<dbReference type="InterPro" id="IPR039842">
    <property type="entry name" value="TBC1D7"/>
</dbReference>
<keyword evidence="5" id="KW-0472">Membrane</keyword>
<keyword evidence="6" id="KW-0968">Cytoplasmic vesicle</keyword>
<keyword evidence="3" id="KW-0343">GTPase activation</keyword>
<comment type="subcellular location">
    <subcellularLocation>
        <location evidence="2">Cytoplasmic vesicle</location>
    </subcellularLocation>
    <subcellularLocation>
        <location evidence="1">Endomembrane system</location>
    </subcellularLocation>
</comment>
<sequence length="282" mass="32597">MVVFLRSNALHNTSSSQQASCHTFVMQQREQEYKDLHHALQIIGLINDDTPKPQMYLLMWLLETGKLRFDWHAQIESDVNHNFLSIANTVLEMLDNDVEAYWLSKGFIHCVSKFQADVPRLTESIMSLLEKEDNELFRTQWISLYQTKFAAASKDLFTGDFGDLHDEMIVAIVALKTFKQHLWYFGEELIGLAMFDEDLNVEIKSRMQKNLLLPAKAKGLKRLNQKLFVTATTLDSYVTEKTANIFDVLLDNGMKMAGESFLLKEPSQWPKDVSCSRRKLHK</sequence>
<dbReference type="Gene3D" id="1.10.8.680">
    <property type="entry name" value="Ypt/Rab-GAP domain of gyp1p, domain 2"/>
    <property type="match status" value="1"/>
</dbReference>
<dbReference type="PANTHER" id="PTHR13530">
    <property type="entry name" value="TBC1 DOMAIN FAMILY MEMBER 7"/>
    <property type="match status" value="1"/>
</dbReference>
<gene>
    <name evidence="7" type="ORF">TCEB3V08_LOCUS8316</name>
</gene>
<dbReference type="GO" id="GO:0012505">
    <property type="term" value="C:endomembrane system"/>
    <property type="evidence" value="ECO:0007669"/>
    <property type="project" value="UniProtKB-SubCell"/>
</dbReference>
<evidence type="ECO:0000256" key="1">
    <source>
        <dbReference type="ARBA" id="ARBA00004308"/>
    </source>
</evidence>
<organism evidence="7">
    <name type="scientific">Timema cristinae</name>
    <name type="common">Walking stick</name>
    <dbReference type="NCBI Taxonomy" id="61476"/>
    <lineage>
        <taxon>Eukaryota</taxon>
        <taxon>Metazoa</taxon>
        <taxon>Ecdysozoa</taxon>
        <taxon>Arthropoda</taxon>
        <taxon>Hexapoda</taxon>
        <taxon>Insecta</taxon>
        <taxon>Pterygota</taxon>
        <taxon>Neoptera</taxon>
        <taxon>Polyneoptera</taxon>
        <taxon>Phasmatodea</taxon>
        <taxon>Timematodea</taxon>
        <taxon>Timematoidea</taxon>
        <taxon>Timematidae</taxon>
        <taxon>Timema</taxon>
    </lineage>
</organism>
<dbReference type="GO" id="GO:0005096">
    <property type="term" value="F:GTPase activator activity"/>
    <property type="evidence" value="ECO:0007669"/>
    <property type="project" value="UniProtKB-KW"/>
</dbReference>
<proteinExistence type="predicted"/>
<evidence type="ECO:0000256" key="4">
    <source>
        <dbReference type="ARBA" id="ARBA00022490"/>
    </source>
</evidence>
<evidence type="ECO:0000256" key="5">
    <source>
        <dbReference type="ARBA" id="ARBA00023136"/>
    </source>
</evidence>
<evidence type="ECO:0000256" key="6">
    <source>
        <dbReference type="ARBA" id="ARBA00023329"/>
    </source>
</evidence>
<evidence type="ECO:0000313" key="7">
    <source>
        <dbReference type="EMBL" id="CAD7406065.1"/>
    </source>
</evidence>
<evidence type="ECO:0000256" key="2">
    <source>
        <dbReference type="ARBA" id="ARBA00004541"/>
    </source>
</evidence>
<evidence type="ECO:0000256" key="3">
    <source>
        <dbReference type="ARBA" id="ARBA00022468"/>
    </source>
</evidence>
<dbReference type="AlphaFoldDB" id="A0A7R9D0U5"/>
<dbReference type="PANTHER" id="PTHR13530:SF3">
    <property type="entry name" value="TBC1 DOMAIN FAMILY MEMBER 7"/>
    <property type="match status" value="1"/>
</dbReference>
<name>A0A7R9D0U5_TIMCR</name>